<dbReference type="Gene3D" id="1.10.10.10">
    <property type="entry name" value="Winged helix-like DNA-binding domain superfamily/Winged helix DNA-binding domain"/>
    <property type="match status" value="1"/>
</dbReference>
<dbReference type="InterPro" id="IPR058163">
    <property type="entry name" value="LysR-type_TF_proteobact-type"/>
</dbReference>
<accession>A0A1I4W0L4</accession>
<dbReference type="Proteomes" id="UP000242222">
    <property type="component" value="Unassembled WGS sequence"/>
</dbReference>
<evidence type="ECO:0000256" key="2">
    <source>
        <dbReference type="ARBA" id="ARBA00023015"/>
    </source>
</evidence>
<dbReference type="AlphaFoldDB" id="A0A1I4W0L4"/>
<dbReference type="Gene3D" id="3.40.190.290">
    <property type="match status" value="1"/>
</dbReference>
<evidence type="ECO:0000313" key="7">
    <source>
        <dbReference type="Proteomes" id="UP000242222"/>
    </source>
</evidence>
<evidence type="ECO:0000259" key="5">
    <source>
        <dbReference type="PROSITE" id="PS50931"/>
    </source>
</evidence>
<dbReference type="CDD" id="cd08422">
    <property type="entry name" value="PBP2_CrgA_like"/>
    <property type="match status" value="1"/>
</dbReference>
<proteinExistence type="inferred from homology"/>
<dbReference type="PROSITE" id="PS50931">
    <property type="entry name" value="HTH_LYSR"/>
    <property type="match status" value="1"/>
</dbReference>
<dbReference type="InterPro" id="IPR000847">
    <property type="entry name" value="LysR_HTH_N"/>
</dbReference>
<evidence type="ECO:0000256" key="1">
    <source>
        <dbReference type="ARBA" id="ARBA00009437"/>
    </source>
</evidence>
<dbReference type="PANTHER" id="PTHR30537">
    <property type="entry name" value="HTH-TYPE TRANSCRIPTIONAL REGULATOR"/>
    <property type="match status" value="1"/>
</dbReference>
<reference evidence="7" key="1">
    <citation type="submission" date="2016-10" db="EMBL/GenBank/DDBJ databases">
        <authorList>
            <person name="Varghese N."/>
            <person name="Submissions S."/>
        </authorList>
    </citation>
    <scope>NUCLEOTIDE SEQUENCE [LARGE SCALE GENOMIC DNA]</scope>
    <source>
        <strain evidence="7">N6PO6</strain>
    </source>
</reference>
<dbReference type="GO" id="GO:0003700">
    <property type="term" value="F:DNA-binding transcription factor activity"/>
    <property type="evidence" value="ECO:0007669"/>
    <property type="project" value="InterPro"/>
</dbReference>
<protein>
    <submittedName>
        <fullName evidence="6">DNA-binding transcriptional regulator, LysR family</fullName>
    </submittedName>
</protein>
<evidence type="ECO:0000256" key="4">
    <source>
        <dbReference type="ARBA" id="ARBA00023163"/>
    </source>
</evidence>
<dbReference type="InterPro" id="IPR036390">
    <property type="entry name" value="WH_DNA-bd_sf"/>
</dbReference>
<evidence type="ECO:0000256" key="3">
    <source>
        <dbReference type="ARBA" id="ARBA00023125"/>
    </source>
</evidence>
<dbReference type="STRING" id="1367852.SAMN05216516_102183"/>
<comment type="similarity">
    <text evidence="1">Belongs to the LysR transcriptional regulatory family.</text>
</comment>
<dbReference type="InterPro" id="IPR005119">
    <property type="entry name" value="LysR_subst-bd"/>
</dbReference>
<keyword evidence="3 6" id="KW-0238">DNA-binding</keyword>
<dbReference type="GO" id="GO:0043565">
    <property type="term" value="F:sequence-specific DNA binding"/>
    <property type="evidence" value="ECO:0007669"/>
    <property type="project" value="TreeGrafter"/>
</dbReference>
<name>A0A1I4W0L4_9GAMM</name>
<dbReference type="Pfam" id="PF03466">
    <property type="entry name" value="LysR_substrate"/>
    <property type="match status" value="1"/>
</dbReference>
<organism evidence="6 7">
    <name type="scientific">Izhakiella capsodis</name>
    <dbReference type="NCBI Taxonomy" id="1367852"/>
    <lineage>
        <taxon>Bacteria</taxon>
        <taxon>Pseudomonadati</taxon>
        <taxon>Pseudomonadota</taxon>
        <taxon>Gammaproteobacteria</taxon>
        <taxon>Enterobacterales</taxon>
        <taxon>Erwiniaceae</taxon>
        <taxon>Izhakiella</taxon>
    </lineage>
</organism>
<dbReference type="Pfam" id="PF00126">
    <property type="entry name" value="HTH_1"/>
    <property type="match status" value="1"/>
</dbReference>
<feature type="domain" description="HTH lysR-type" evidence="5">
    <location>
        <begin position="1"/>
        <end position="64"/>
    </location>
</feature>
<dbReference type="EMBL" id="FOVC01000002">
    <property type="protein sequence ID" value="SFN06689.1"/>
    <property type="molecule type" value="Genomic_DNA"/>
</dbReference>
<sequence>MDRDNNRGMRDWLIFIRTAETGSLSETARQLDISTAAVSKAIIRIERYLGTVLFTRTTQGMSLTESGMTTLHRARDIAASFNALLEEIRNPEGEIKGSVRFTAPAIVCEFLASEWCYEYMQAHPGVRIFLDARERPDLRFDSPELDDVVLRSGRIESDNLVHRKLSPVKLCLCASQRYLDRHPPIIHPRDLAQHALFGMHQNGLAGPLRLSRGEESYLLEQSSVSGLSSNNLLAMLNLVMQGKGISIATPNWLVAQHLSGGHMVKVLPEWQVPDLPVWLIWKQQPRQQALFTHFRDYIERCWNNRPRYD</sequence>
<dbReference type="GO" id="GO:0006351">
    <property type="term" value="P:DNA-templated transcription"/>
    <property type="evidence" value="ECO:0007669"/>
    <property type="project" value="TreeGrafter"/>
</dbReference>
<dbReference type="InterPro" id="IPR036388">
    <property type="entry name" value="WH-like_DNA-bd_sf"/>
</dbReference>
<keyword evidence="4" id="KW-0804">Transcription</keyword>
<dbReference type="RefSeq" id="WP_230479513.1">
    <property type="nucleotide sequence ID" value="NZ_FOVC01000002.1"/>
</dbReference>
<gene>
    <name evidence="6" type="ORF">SAMN05216516_102183</name>
</gene>
<dbReference type="PANTHER" id="PTHR30537:SF21">
    <property type="entry name" value="HTH-TYPE TRANSCRIPTIONAL REGULATOR SINR-RELATED"/>
    <property type="match status" value="1"/>
</dbReference>
<keyword evidence="7" id="KW-1185">Reference proteome</keyword>
<dbReference type="SUPFAM" id="SSF53850">
    <property type="entry name" value="Periplasmic binding protein-like II"/>
    <property type="match status" value="1"/>
</dbReference>
<keyword evidence="2" id="KW-0805">Transcription regulation</keyword>
<evidence type="ECO:0000313" key="6">
    <source>
        <dbReference type="EMBL" id="SFN06689.1"/>
    </source>
</evidence>
<dbReference type="SUPFAM" id="SSF46785">
    <property type="entry name" value="Winged helix' DNA-binding domain"/>
    <property type="match status" value="1"/>
</dbReference>